<dbReference type="Gene3D" id="2.30.130.40">
    <property type="entry name" value="LON domain-like"/>
    <property type="match status" value="1"/>
</dbReference>
<comment type="function">
    <text evidence="9">ATP-dependent serine protease that mediates the selective degradation of mutant and abnormal proteins as well as certain short-lived regulatory proteins. Required for cellular homeostasis and for survival from DNA damage and developmental changes induced by stress. Degrades polypeptides processively to yield small peptide fragments that are 5 to 10 amino acids long. Binds to DNA in a double-stranded, site-specific manner.</text>
</comment>
<evidence type="ECO:0000259" key="15">
    <source>
        <dbReference type="PROSITE" id="PS51786"/>
    </source>
</evidence>
<dbReference type="PIRSF" id="PIRSF001174">
    <property type="entry name" value="Lon_proteas"/>
    <property type="match status" value="1"/>
</dbReference>
<keyword evidence="4 9" id="KW-0547">Nucleotide-binding</keyword>
<dbReference type="InterPro" id="IPR015947">
    <property type="entry name" value="PUA-like_sf"/>
</dbReference>
<comment type="subcellular location">
    <subcellularLocation>
        <location evidence="1 9 10">Cytoplasm</location>
    </subcellularLocation>
</comment>
<accession>A0A2D0A7V8</accession>
<keyword evidence="18" id="KW-1185">Reference proteome</keyword>
<dbReference type="PROSITE" id="PS51787">
    <property type="entry name" value="LON_N"/>
    <property type="match status" value="1"/>
</dbReference>
<dbReference type="InterPro" id="IPR003593">
    <property type="entry name" value="AAA+_ATPase"/>
</dbReference>
<dbReference type="GO" id="GO:0005737">
    <property type="term" value="C:cytoplasm"/>
    <property type="evidence" value="ECO:0007669"/>
    <property type="project" value="UniProtKB-SubCell"/>
</dbReference>
<dbReference type="GO" id="GO:0006515">
    <property type="term" value="P:protein quality control for misfolded or incompletely synthesized proteins"/>
    <property type="evidence" value="ECO:0007669"/>
    <property type="project" value="UniProtKB-UniRule"/>
</dbReference>
<dbReference type="GO" id="GO:0005524">
    <property type="term" value="F:ATP binding"/>
    <property type="evidence" value="ECO:0007669"/>
    <property type="project" value="UniProtKB-UniRule"/>
</dbReference>
<evidence type="ECO:0000256" key="1">
    <source>
        <dbReference type="ARBA" id="ARBA00004496"/>
    </source>
</evidence>
<dbReference type="SMART" id="SM00464">
    <property type="entry name" value="LON"/>
    <property type="match status" value="1"/>
</dbReference>
<dbReference type="InterPro" id="IPR046336">
    <property type="entry name" value="Lon_prtase_N_sf"/>
</dbReference>
<dbReference type="GO" id="GO:0004176">
    <property type="term" value="F:ATP-dependent peptidase activity"/>
    <property type="evidence" value="ECO:0007669"/>
    <property type="project" value="UniProtKB-UniRule"/>
</dbReference>
<evidence type="ECO:0000256" key="6">
    <source>
        <dbReference type="ARBA" id="ARBA00022825"/>
    </source>
</evidence>
<dbReference type="Pfam" id="PF22667">
    <property type="entry name" value="Lon_lid"/>
    <property type="match status" value="1"/>
</dbReference>
<dbReference type="GO" id="GO:0016887">
    <property type="term" value="F:ATP hydrolysis activity"/>
    <property type="evidence" value="ECO:0007669"/>
    <property type="project" value="UniProtKB-UniRule"/>
</dbReference>
<dbReference type="Gene3D" id="3.40.50.300">
    <property type="entry name" value="P-loop containing nucleotide triphosphate hydrolases"/>
    <property type="match status" value="1"/>
</dbReference>
<dbReference type="SUPFAM" id="SSF54211">
    <property type="entry name" value="Ribosomal protein S5 domain 2-like"/>
    <property type="match status" value="1"/>
</dbReference>
<feature type="region of interest" description="Disordered" evidence="14">
    <location>
        <begin position="791"/>
        <end position="818"/>
    </location>
</feature>
<feature type="binding site" evidence="9 12">
    <location>
        <begin position="369"/>
        <end position="376"/>
    </location>
    <ligand>
        <name>ATP</name>
        <dbReference type="ChEBI" id="CHEBI:30616"/>
    </ligand>
</feature>
<organism evidence="17 18">
    <name type="scientific">Deinococcus indicus</name>
    <dbReference type="NCBI Taxonomy" id="223556"/>
    <lineage>
        <taxon>Bacteria</taxon>
        <taxon>Thermotogati</taxon>
        <taxon>Deinococcota</taxon>
        <taxon>Deinococci</taxon>
        <taxon>Deinococcales</taxon>
        <taxon>Deinococcaceae</taxon>
        <taxon>Deinococcus</taxon>
    </lineage>
</organism>
<name>A0A2D0A7V8_9DEIO</name>
<evidence type="ECO:0000256" key="12">
    <source>
        <dbReference type="PIRSR" id="PIRSR001174-2"/>
    </source>
</evidence>
<evidence type="ECO:0000256" key="11">
    <source>
        <dbReference type="PIRSR" id="PIRSR001174-1"/>
    </source>
</evidence>
<dbReference type="InterPro" id="IPR014721">
    <property type="entry name" value="Ribsml_uS5_D2-typ_fold_subgr"/>
</dbReference>
<evidence type="ECO:0000256" key="13">
    <source>
        <dbReference type="PROSITE-ProRule" id="PRU01122"/>
    </source>
</evidence>
<dbReference type="GO" id="GO:0004252">
    <property type="term" value="F:serine-type endopeptidase activity"/>
    <property type="evidence" value="ECO:0007669"/>
    <property type="project" value="UniProtKB-UniRule"/>
</dbReference>
<dbReference type="PANTHER" id="PTHR10046">
    <property type="entry name" value="ATP DEPENDENT LON PROTEASE FAMILY MEMBER"/>
    <property type="match status" value="1"/>
</dbReference>
<dbReference type="InterPro" id="IPR027417">
    <property type="entry name" value="P-loop_NTPase"/>
</dbReference>
<dbReference type="InterPro" id="IPR027065">
    <property type="entry name" value="Lon_Prtase"/>
</dbReference>
<dbReference type="SUPFAM" id="SSF88697">
    <property type="entry name" value="PUA domain-like"/>
    <property type="match status" value="1"/>
</dbReference>
<sequence length="818" mass="89884">MPTETHTLPSNVPVCPVRGSVIYPTMVQHIDASRAISIGAIEAAMASDKVILIVSQKDKDIDDPKGSDLYDVGTACNVLRVRKNPDGTVQMLVSAVARVRASNYTRGDHLSADITLLTPEQGDPVELQALSRELRDRFDTIASGGKITAENVQSIGNKEDIGEMADHIAFNLDFKLEDKQALLELPSLTARIRKLLTLLDTEKEVQEVQAKIRAQVKEEIDKNQREYYLREQMKVIQKELQGGEDGEDGDEAEQFRAKIEALNLKAEVKKEIDREVNRLARMHPDAAEASVIRTYLTWITELPWNDRSEDQLDVAAAAAILDDDHYGLEKVKDRVLEFLAVRRLRKERAARGELSAEDVNKGPILVFTGPPGVGKTSIAQSIAKALGRKYVRIALGGARDESDIRGHRRTYIGAMPGRLIQGIRTAGTKNPVILLDEVDKLGSGYQGDPSAALLEVLDPAQNQHFTDHYMGVPFDLSEVMFIATANYPEQIPPALMDRMEVIDFSSYIEQEKLEIAKRYLLPRQLTQNGLKANQIAFTDAALEKLISHYTREAGVRNLEREIGTVARKVARRIATGEVKRVKVTDKELDRYLGQARHTPETEGKEDTVGVSTGMFYTPVGGDILFVETSISPGKGLVLTGQLGDVMKESARAALTYIKANAERFHIDKARIDDSEIHIHVPAGAIPKEGPSAGGAMVTSLISALTGIPARHDVAMTGEMTLTGRYLPIGGLKEKVLGARRAGIKHIIMPRANESDLRDIPVHLRSSMRFHPCETVDQVLDVALVGGLKALETPRDGSAPTAPAPAKRKSARRSPDARA</sequence>
<evidence type="ECO:0000256" key="5">
    <source>
        <dbReference type="ARBA" id="ARBA00022801"/>
    </source>
</evidence>
<keyword evidence="2 9" id="KW-0963">Cytoplasm</keyword>
<feature type="active site" evidence="9 11">
    <location>
        <position position="734"/>
    </location>
</feature>
<dbReference type="SUPFAM" id="SSF52540">
    <property type="entry name" value="P-loop containing nucleoside triphosphate hydrolases"/>
    <property type="match status" value="1"/>
</dbReference>
<dbReference type="InterPro" id="IPR004815">
    <property type="entry name" value="Lon_bac/euk-typ"/>
</dbReference>
<dbReference type="PROSITE" id="PS51786">
    <property type="entry name" value="LON_PROTEOLYTIC"/>
    <property type="match status" value="1"/>
</dbReference>
<dbReference type="AlphaFoldDB" id="A0A2D0A7V8"/>
<dbReference type="InterPro" id="IPR020568">
    <property type="entry name" value="Ribosomal_Su5_D2-typ_SF"/>
</dbReference>
<dbReference type="Gene3D" id="3.30.230.10">
    <property type="match status" value="1"/>
</dbReference>
<keyword evidence="3 9" id="KW-0645">Protease</keyword>
<dbReference type="CDD" id="cd19500">
    <property type="entry name" value="RecA-like_Lon"/>
    <property type="match status" value="1"/>
</dbReference>
<dbReference type="HAMAP" id="MF_01973">
    <property type="entry name" value="lon_bact"/>
    <property type="match status" value="1"/>
</dbReference>
<feature type="domain" description="Lon N-terminal" evidence="16">
    <location>
        <begin position="12"/>
        <end position="203"/>
    </location>
</feature>
<dbReference type="RefSeq" id="WP_088248291.1">
    <property type="nucleotide sequence ID" value="NZ_BNAM01000004.1"/>
</dbReference>
<dbReference type="GO" id="GO:0043565">
    <property type="term" value="F:sequence-specific DNA binding"/>
    <property type="evidence" value="ECO:0007669"/>
    <property type="project" value="UniProtKB-UniRule"/>
</dbReference>
<dbReference type="SMART" id="SM00382">
    <property type="entry name" value="AAA"/>
    <property type="match status" value="1"/>
</dbReference>
<dbReference type="Gene3D" id="1.10.8.60">
    <property type="match status" value="1"/>
</dbReference>
<evidence type="ECO:0000256" key="10">
    <source>
        <dbReference type="PIRNR" id="PIRNR001174"/>
    </source>
</evidence>
<dbReference type="EC" id="3.4.21.53" evidence="9 10"/>
<evidence type="ECO:0000256" key="2">
    <source>
        <dbReference type="ARBA" id="ARBA00022490"/>
    </source>
</evidence>
<dbReference type="InterPro" id="IPR008269">
    <property type="entry name" value="Lon_proteolytic"/>
</dbReference>
<protein>
    <recommendedName>
        <fullName evidence="9 10">Lon protease</fullName>
        <ecNumber evidence="9 10">3.4.21.53</ecNumber>
    </recommendedName>
    <alternativeName>
        <fullName evidence="9">ATP-dependent protease La</fullName>
    </alternativeName>
</protein>
<dbReference type="Gene3D" id="1.20.58.1480">
    <property type="match status" value="1"/>
</dbReference>
<reference evidence="17 18" key="1">
    <citation type="submission" date="2017-05" db="EMBL/GenBank/DDBJ databases">
        <title>De novo genome assembly of Deniococcus indicus strain DR1.</title>
        <authorList>
            <person name="Chauhan D."/>
            <person name="Yennamalli R.M."/>
            <person name="Priyadarshini R."/>
        </authorList>
    </citation>
    <scope>NUCLEOTIDE SEQUENCE [LARGE SCALE GENOMIC DNA]</scope>
    <source>
        <strain evidence="17 18">DR1</strain>
    </source>
</reference>
<dbReference type="GO" id="GO:0034605">
    <property type="term" value="P:cellular response to heat"/>
    <property type="evidence" value="ECO:0007669"/>
    <property type="project" value="UniProtKB-UniRule"/>
</dbReference>
<comment type="subunit">
    <text evidence="9 10">Homohexamer. Organized in a ring with a central cavity.</text>
</comment>
<dbReference type="InterPro" id="IPR003959">
    <property type="entry name" value="ATPase_AAA_core"/>
</dbReference>
<dbReference type="Pfam" id="PF05362">
    <property type="entry name" value="Lon_C"/>
    <property type="match status" value="1"/>
</dbReference>
<dbReference type="InterPro" id="IPR054594">
    <property type="entry name" value="Lon_lid"/>
</dbReference>
<keyword evidence="6 9" id="KW-0720">Serine protease</keyword>
<evidence type="ECO:0000256" key="3">
    <source>
        <dbReference type="ARBA" id="ARBA00022670"/>
    </source>
</evidence>
<evidence type="ECO:0000313" key="17">
    <source>
        <dbReference type="EMBL" id="OWL96502.1"/>
    </source>
</evidence>
<evidence type="ECO:0000256" key="9">
    <source>
        <dbReference type="HAMAP-Rule" id="MF_01973"/>
    </source>
</evidence>
<dbReference type="EMBL" id="NHMK01000011">
    <property type="protein sequence ID" value="OWL96502.1"/>
    <property type="molecule type" value="Genomic_DNA"/>
</dbReference>
<feature type="active site" evidence="9 11">
    <location>
        <position position="691"/>
    </location>
</feature>
<dbReference type="FunFam" id="3.40.50.300:FF:000382">
    <property type="entry name" value="Lon protease homolog 2, peroxisomal"/>
    <property type="match status" value="1"/>
</dbReference>
<keyword evidence="7 9" id="KW-0067">ATP-binding</keyword>
<comment type="catalytic activity">
    <reaction evidence="9 10 13">
        <text>Hydrolysis of proteins in presence of ATP.</text>
        <dbReference type="EC" id="3.4.21.53"/>
    </reaction>
</comment>
<dbReference type="Pfam" id="PF00004">
    <property type="entry name" value="AAA"/>
    <property type="match status" value="1"/>
</dbReference>
<dbReference type="Gene3D" id="1.20.5.5270">
    <property type="match status" value="1"/>
</dbReference>
<dbReference type="OrthoDB" id="9803599at2"/>
<keyword evidence="5 9" id="KW-0378">Hydrolase</keyword>
<evidence type="ECO:0000313" key="18">
    <source>
        <dbReference type="Proteomes" id="UP000197208"/>
    </source>
</evidence>
<dbReference type="Proteomes" id="UP000197208">
    <property type="component" value="Unassembled WGS sequence"/>
</dbReference>
<dbReference type="PRINTS" id="PR00830">
    <property type="entry name" value="ENDOLAPTASE"/>
</dbReference>
<evidence type="ECO:0000256" key="14">
    <source>
        <dbReference type="SAM" id="MobiDB-lite"/>
    </source>
</evidence>
<evidence type="ECO:0000259" key="16">
    <source>
        <dbReference type="PROSITE" id="PS51787"/>
    </source>
</evidence>
<comment type="caution">
    <text evidence="17">The sequence shown here is derived from an EMBL/GenBank/DDBJ whole genome shotgun (WGS) entry which is preliminary data.</text>
</comment>
<dbReference type="InterPro" id="IPR027543">
    <property type="entry name" value="Lon_bac"/>
</dbReference>
<feature type="domain" description="Lon proteolytic" evidence="15">
    <location>
        <begin position="605"/>
        <end position="785"/>
    </location>
</feature>
<evidence type="ECO:0000256" key="8">
    <source>
        <dbReference type="ARBA" id="ARBA00023016"/>
    </source>
</evidence>
<comment type="similarity">
    <text evidence="9 10 13">Belongs to the peptidase S16 family.</text>
</comment>
<proteinExistence type="evidence at transcript level"/>
<dbReference type="NCBIfam" id="TIGR00763">
    <property type="entry name" value="lon"/>
    <property type="match status" value="1"/>
</dbReference>
<comment type="induction">
    <text evidence="9">By heat shock.</text>
</comment>
<evidence type="ECO:0000256" key="4">
    <source>
        <dbReference type="ARBA" id="ARBA00022741"/>
    </source>
</evidence>
<dbReference type="InterPro" id="IPR003111">
    <property type="entry name" value="Lon_prtase_N"/>
</dbReference>
<keyword evidence="8 9" id="KW-0346">Stress response</keyword>
<dbReference type="Pfam" id="PF02190">
    <property type="entry name" value="LON_substr_bdg"/>
    <property type="match status" value="1"/>
</dbReference>
<gene>
    <name evidence="9" type="primary">lon</name>
    <name evidence="17" type="ORF">CBQ26_08980</name>
</gene>
<evidence type="ECO:0000256" key="7">
    <source>
        <dbReference type="ARBA" id="ARBA00022840"/>
    </source>
</evidence>